<dbReference type="GO" id="GO:0003677">
    <property type="term" value="F:DNA binding"/>
    <property type="evidence" value="ECO:0007669"/>
    <property type="project" value="UniProtKB-KW"/>
</dbReference>
<comment type="similarity">
    <text evidence="1">Belongs to the PCNA family.</text>
</comment>
<dbReference type="GO" id="GO:0006275">
    <property type="term" value="P:regulation of DNA replication"/>
    <property type="evidence" value="ECO:0007669"/>
    <property type="project" value="InterPro"/>
</dbReference>
<evidence type="ECO:0000259" key="3">
    <source>
        <dbReference type="Pfam" id="PF00705"/>
    </source>
</evidence>
<keyword evidence="2" id="KW-0238">DNA-binding</keyword>
<evidence type="ECO:0000256" key="2">
    <source>
        <dbReference type="ARBA" id="ARBA00023125"/>
    </source>
</evidence>
<organism evidence="5">
    <name type="scientific">viral metagenome</name>
    <dbReference type="NCBI Taxonomy" id="1070528"/>
    <lineage>
        <taxon>unclassified sequences</taxon>
        <taxon>metagenomes</taxon>
        <taxon>organismal metagenomes</taxon>
    </lineage>
</organism>
<reference evidence="5" key="1">
    <citation type="journal article" date="2020" name="Nature">
        <title>Giant virus diversity and host interactions through global metagenomics.</title>
        <authorList>
            <person name="Schulz F."/>
            <person name="Roux S."/>
            <person name="Paez-Espino D."/>
            <person name="Jungbluth S."/>
            <person name="Walsh D.A."/>
            <person name="Denef V.J."/>
            <person name="McMahon K.D."/>
            <person name="Konstantinidis K.T."/>
            <person name="Eloe-Fadrosh E.A."/>
            <person name="Kyrpides N.C."/>
            <person name="Woyke T."/>
        </authorList>
    </citation>
    <scope>NUCLEOTIDE SEQUENCE</scope>
    <source>
        <strain evidence="5">GVMAG-M-3300023174-130</strain>
    </source>
</reference>
<dbReference type="Pfam" id="PF02747">
    <property type="entry name" value="PCNA_C"/>
    <property type="match status" value="1"/>
</dbReference>
<dbReference type="PANTHER" id="PTHR11352">
    <property type="entry name" value="PROLIFERATING CELL NUCLEAR ANTIGEN"/>
    <property type="match status" value="1"/>
</dbReference>
<dbReference type="GO" id="GO:0006272">
    <property type="term" value="P:leading strand elongation"/>
    <property type="evidence" value="ECO:0007669"/>
    <property type="project" value="TreeGrafter"/>
</dbReference>
<dbReference type="GO" id="GO:0030337">
    <property type="term" value="F:DNA polymerase processivity factor activity"/>
    <property type="evidence" value="ECO:0007669"/>
    <property type="project" value="InterPro"/>
</dbReference>
<evidence type="ECO:0000313" key="5">
    <source>
        <dbReference type="EMBL" id="QHT12968.1"/>
    </source>
</evidence>
<dbReference type="Pfam" id="PF00705">
    <property type="entry name" value="PCNA_N"/>
    <property type="match status" value="1"/>
</dbReference>
<dbReference type="SUPFAM" id="SSF55979">
    <property type="entry name" value="DNA clamp"/>
    <property type="match status" value="2"/>
</dbReference>
<accession>A0A6C0D863</accession>
<dbReference type="InterPro" id="IPR000730">
    <property type="entry name" value="Pr_cel_nuc_antig"/>
</dbReference>
<sequence length="260" mass="29667">MNLSICDKSKIDVFVSLFQLLKSSSNIVTIFFHEDHIHIQGMDKSQVCLFNININAGWFNKYEYNAVDINNKICINTQIFHTILSMTPDKYIVNIHFENNSDFIEIELTSNETGKGDFNKFFKIPLADIESSLFDIPQIDYDAEFSINSKKIYEIVSQLSIFGDIMNIKCSEEKIEIISKGVDGEMSVNIPIDDLSEFSISEGDQIDISYSLNYIHKMCISTKLALEVSFSISDKLPLRLKYDLGNDSSVLFFIAPKIED</sequence>
<dbReference type="PRINTS" id="PR00339">
    <property type="entry name" value="PCNACYCLIN"/>
</dbReference>
<evidence type="ECO:0000256" key="1">
    <source>
        <dbReference type="ARBA" id="ARBA00010462"/>
    </source>
</evidence>
<feature type="domain" description="Proliferating cell nuclear antigen PCNA N-terminal" evidence="3">
    <location>
        <begin position="16"/>
        <end position="115"/>
    </location>
</feature>
<dbReference type="AlphaFoldDB" id="A0A6C0D863"/>
<dbReference type="NCBIfam" id="TIGR00590">
    <property type="entry name" value="pcna"/>
    <property type="match status" value="1"/>
</dbReference>
<name>A0A6C0D863_9ZZZZ</name>
<dbReference type="EMBL" id="MN739554">
    <property type="protein sequence ID" value="QHT12968.1"/>
    <property type="molecule type" value="Genomic_DNA"/>
</dbReference>
<evidence type="ECO:0008006" key="6">
    <source>
        <dbReference type="Google" id="ProtNLM"/>
    </source>
</evidence>
<dbReference type="Gene3D" id="3.70.10.10">
    <property type="match status" value="1"/>
</dbReference>
<feature type="domain" description="Proliferating cell nuclear antigen PCNA C-terminal" evidence="4">
    <location>
        <begin position="136"/>
        <end position="257"/>
    </location>
</feature>
<dbReference type="PANTHER" id="PTHR11352:SF0">
    <property type="entry name" value="PROLIFERATING CELL NUCLEAR ANTIGEN"/>
    <property type="match status" value="1"/>
</dbReference>
<protein>
    <recommendedName>
        <fullName evidence="6">Proliferating cell nuclear antigen PCNA N-terminal domain-containing protein</fullName>
    </recommendedName>
</protein>
<dbReference type="InterPro" id="IPR022649">
    <property type="entry name" value="Pr_cel_nuc_antig_C"/>
</dbReference>
<dbReference type="InterPro" id="IPR046938">
    <property type="entry name" value="DNA_clamp_sf"/>
</dbReference>
<evidence type="ECO:0000259" key="4">
    <source>
        <dbReference type="Pfam" id="PF02747"/>
    </source>
</evidence>
<dbReference type="CDD" id="cd00577">
    <property type="entry name" value="PCNA"/>
    <property type="match status" value="1"/>
</dbReference>
<proteinExistence type="inferred from homology"/>
<dbReference type="InterPro" id="IPR022648">
    <property type="entry name" value="Pr_cel_nuc_antig_N"/>
</dbReference>